<sequence>MDRKFALVGLVAGIALVVQAAPIYKCEDALGHILYQDRPCRAASHDREIDDSTYSVTGRGGLTEPEWEAYQRLRDERTARVQARTDAGRAQQDAGIGYQDQLRLRELRMRRRAIHEALARGSQPVEQRGQLRRELSEIDRLEEAILTRGR</sequence>
<evidence type="ECO:0000259" key="1">
    <source>
        <dbReference type="Pfam" id="PF13511"/>
    </source>
</evidence>
<dbReference type="RefSeq" id="WP_369666939.1">
    <property type="nucleotide sequence ID" value="NZ_JBDKXB010000009.1"/>
</dbReference>
<evidence type="ECO:0000313" key="2">
    <source>
        <dbReference type="EMBL" id="MEY6432555.1"/>
    </source>
</evidence>
<protein>
    <submittedName>
        <fullName evidence="2">DUF4124 domain-containing protein</fullName>
    </submittedName>
</protein>
<comment type="caution">
    <text evidence="2">The sequence shown here is derived from an EMBL/GenBank/DDBJ whole genome shotgun (WGS) entry which is preliminary data.</text>
</comment>
<keyword evidence="3" id="KW-1185">Reference proteome</keyword>
<proteinExistence type="predicted"/>
<reference evidence="2 3" key="1">
    <citation type="submission" date="2024-05" db="EMBL/GenBank/DDBJ databases">
        <title>Genome Sequence and Characterization of the New Strain Purple Sulfur Bacterium of Genus Thioalkalicoccus.</title>
        <authorList>
            <person name="Bryantseva I.A."/>
            <person name="Kyndt J.A."/>
            <person name="Imhoff J.F."/>
        </authorList>
    </citation>
    <scope>NUCLEOTIDE SEQUENCE [LARGE SCALE GENOMIC DNA]</scope>
    <source>
        <strain evidence="2 3">Um2</strain>
    </source>
</reference>
<gene>
    <name evidence="2" type="ORF">ABC977_09080</name>
</gene>
<dbReference type="Proteomes" id="UP001564408">
    <property type="component" value="Unassembled WGS sequence"/>
</dbReference>
<accession>A0ABV4BED7</accession>
<organism evidence="2 3">
    <name type="scientific">Thioalkalicoccus limnaeus</name>
    <dbReference type="NCBI Taxonomy" id="120681"/>
    <lineage>
        <taxon>Bacteria</taxon>
        <taxon>Pseudomonadati</taxon>
        <taxon>Pseudomonadota</taxon>
        <taxon>Gammaproteobacteria</taxon>
        <taxon>Chromatiales</taxon>
        <taxon>Chromatiaceae</taxon>
        <taxon>Thioalkalicoccus</taxon>
    </lineage>
</organism>
<feature type="domain" description="DUF4124" evidence="1">
    <location>
        <begin position="15"/>
        <end position="50"/>
    </location>
</feature>
<dbReference type="EMBL" id="JBDKXB010000009">
    <property type="protein sequence ID" value="MEY6432555.1"/>
    <property type="molecule type" value="Genomic_DNA"/>
</dbReference>
<evidence type="ECO:0000313" key="3">
    <source>
        <dbReference type="Proteomes" id="UP001564408"/>
    </source>
</evidence>
<name>A0ABV4BED7_9GAMM</name>
<dbReference type="InterPro" id="IPR025392">
    <property type="entry name" value="DUF4124"/>
</dbReference>
<dbReference type="Pfam" id="PF13511">
    <property type="entry name" value="DUF4124"/>
    <property type="match status" value="1"/>
</dbReference>